<feature type="domain" description="Tape measure protein N-terminal" evidence="4">
    <location>
        <begin position="57"/>
        <end position="245"/>
    </location>
</feature>
<feature type="compositionally biased region" description="Basic residues" evidence="3">
    <location>
        <begin position="485"/>
        <end position="498"/>
    </location>
</feature>
<dbReference type="EMBL" id="BK032825">
    <property type="protein sequence ID" value="DAF62614.1"/>
    <property type="molecule type" value="Genomic_DNA"/>
</dbReference>
<name>A0A8S5TH66_9CAUD</name>
<keyword evidence="2" id="KW-0175">Coiled coil</keyword>
<feature type="coiled-coil region" evidence="2">
    <location>
        <begin position="1203"/>
        <end position="1261"/>
    </location>
</feature>
<feature type="compositionally biased region" description="Basic and acidic residues" evidence="3">
    <location>
        <begin position="345"/>
        <end position="358"/>
    </location>
</feature>
<feature type="region of interest" description="Disordered" evidence="3">
    <location>
        <begin position="474"/>
        <end position="516"/>
    </location>
</feature>
<feature type="compositionally biased region" description="Basic and acidic residues" evidence="3">
    <location>
        <begin position="607"/>
        <end position="620"/>
    </location>
</feature>
<dbReference type="NCBIfam" id="TIGR02675">
    <property type="entry name" value="tape_meas_nterm"/>
    <property type="match status" value="1"/>
</dbReference>
<organism evidence="5">
    <name type="scientific">Siphoviridae sp. ctTfn5</name>
    <dbReference type="NCBI Taxonomy" id="2827878"/>
    <lineage>
        <taxon>Viruses</taxon>
        <taxon>Duplodnaviria</taxon>
        <taxon>Heunggongvirae</taxon>
        <taxon>Uroviricota</taxon>
        <taxon>Caudoviricetes</taxon>
    </lineage>
</organism>
<dbReference type="InterPro" id="IPR013491">
    <property type="entry name" value="Tape_meas_N"/>
</dbReference>
<keyword evidence="1" id="KW-1188">Viral release from host cell</keyword>
<evidence type="ECO:0000256" key="2">
    <source>
        <dbReference type="SAM" id="Coils"/>
    </source>
</evidence>
<sequence length="1554" mass="172496">MAGKKLSLNVALRLSKEQFQNGLKSAEAQIERFRRRVTTFTASMIGGGFALSGMVRGAISLARETNRAEVTLKNITKSQTDYVRSLALTRKLAKEYGQDLNDLTNTYAKMRAAGDKAGIAVGTQEKMYKSFIRTFSAFNMTRSESGLAMLALEQMLSKGKISAEELRRQLGEKVPIAMAAMANAAGVPISQLDTLLKQGKLLSSEIMPKFAEELEKMTPNVDTDNIETALRRLRNTFNELISKLDIGNIFKKLVKGFDSFIKHATKSVSNFAAYMAAAIGMATAGKVRKHGENRVNETALVLTEKEQNEATANKAVEAAQKRYNREHGIIEEEEPKEESVYSVSKRTEKERAKAEREYEKNLSAYNAAKERELKASENYQKKLTEIEEKAQKDRERIAPSGQPSRAELKARKDHADRVRKIEEDALKKRKSISDHYKAIEKGEVTVLGNKEKEYARLSKERDQIDAEIAVRESERATYHKERDKAKRARQRLRTRKVVKLQAQSASTGIPSDDPDLLKYEATRKNSREIEANAQAKSSAVTKQIGELGNRRFAVSKEMQGIRESDFGVAKVEAERTARTQESEAQLQRDLANIEKEKQAGLASVEAVTERRKSSAAEQHEKAIARTEELHEKAVASEQALNEASDAHDEAKRQAQAQSYEELKDAQEAQSKAHHEAEIARMKARRVQMQNSYKFAYKELRKEHGKFSAGVRAGLIRVRGMAINAVTRVASVAKAAVVRIGALLKSAFSTMIFSAVLGALTWIVGKIVDSVKEAKKLKNVVADTKAEIEKAGNALDEESGRLMVIQSLLKDEKTTREEHNRLLNEANALLGTAIGNEETINSLISNRLELRRQDAMMAKAQELYNQGVETRDEIVEKARKDLNIPKDKLSDAQIVEIILGDKPSQKKVPYGNDYRYEYNDPLKGKIYDYGASHFLWFASKRNKLQAANQQINESEKQIQTAGKKSEEERQKIVVTYENEYKKEIANAKDDEEEKDIKKKYVGLYDRDKGYTPSALFDQIKKELNLTNTVTTPTTHTKKENPIEKAQNEYAERLTEIAKQKEAGLLTEQEAEEEQLRAQNRFVTAILNAVNSLDEAQGIGGFSEALKAVTNAKKETDEYTKQTAKYNEKLEELKRAKESGLLTEEKYTEAVNEATRRYLENALVLADLTEEEKNALLARKQSNDDAIAKQSLKNAPKSEERDRTFDYKKTEAEQLGEELERLKNESSELDDFLKSADNGSDLFKAQRERAEALKKAIEDVDRAYKRVSVSEDVKDLHNEVTSLWKGALKGVADSVRDLTQGFKGMWDALEGDGTAIEKIMAIVNVLIRMAETVASLTERFRKLHETREIATKAENTLSTLPSGEATSQMGGSIIGGILGGAGAGAGEDLGEGAKKLNAIAKAQEAVNAAAAAEGVVIAATMPIKKLEDAQAAESTAVHLAAASAKVAEANALIPVVGAITAAAQIAMLIAAVSRAKNFAHGGLVDYGSTWGDTTHAFVNKGERILSKGNQDWIEGLARNARGTAATAGRVEVSGRFELENRKLVASINKENQRWTR</sequence>
<feature type="region of interest" description="Disordered" evidence="3">
    <location>
        <begin position="390"/>
        <end position="417"/>
    </location>
</feature>
<feature type="compositionally biased region" description="Basic and acidic residues" evidence="3">
    <location>
        <begin position="406"/>
        <end position="417"/>
    </location>
</feature>
<feature type="region of interest" description="Disordered" evidence="3">
    <location>
        <begin position="635"/>
        <end position="672"/>
    </location>
</feature>
<evidence type="ECO:0000256" key="3">
    <source>
        <dbReference type="SAM" id="MobiDB-lite"/>
    </source>
</evidence>
<protein>
    <submittedName>
        <fullName evidence="5">Tail tape measure</fullName>
    </submittedName>
</protein>
<proteinExistence type="predicted"/>
<feature type="coiled-coil region" evidence="2">
    <location>
        <begin position="773"/>
        <end position="828"/>
    </location>
</feature>
<accession>A0A8S5TH66</accession>
<feature type="region of interest" description="Disordered" evidence="3">
    <location>
        <begin position="326"/>
        <end position="358"/>
    </location>
</feature>
<feature type="coiled-coil region" evidence="2">
    <location>
        <begin position="936"/>
        <end position="992"/>
    </location>
</feature>
<evidence type="ECO:0000256" key="1">
    <source>
        <dbReference type="ARBA" id="ARBA00022465"/>
    </source>
</evidence>
<evidence type="ECO:0000313" key="5">
    <source>
        <dbReference type="EMBL" id="DAF62614.1"/>
    </source>
</evidence>
<reference evidence="5" key="1">
    <citation type="journal article" date="2021" name="Proc. Natl. Acad. Sci. U.S.A.">
        <title>A Catalog of Tens of Thousands of Viruses from Human Metagenomes Reveals Hidden Associations with Chronic Diseases.</title>
        <authorList>
            <person name="Tisza M.J."/>
            <person name="Buck C.B."/>
        </authorList>
    </citation>
    <scope>NUCLEOTIDE SEQUENCE</scope>
    <source>
        <strain evidence="5">CtTfn5</strain>
    </source>
</reference>
<keyword evidence="1" id="KW-1245">Viral tail assembly</keyword>
<dbReference type="GO" id="GO:0098003">
    <property type="term" value="P:viral tail assembly"/>
    <property type="evidence" value="ECO:0007669"/>
    <property type="project" value="UniProtKB-KW"/>
</dbReference>
<evidence type="ECO:0000259" key="4">
    <source>
        <dbReference type="Pfam" id="PF20155"/>
    </source>
</evidence>
<dbReference type="Pfam" id="PF20155">
    <property type="entry name" value="TMP_3"/>
    <property type="match status" value="1"/>
</dbReference>
<feature type="compositionally biased region" description="Basic and acidic residues" evidence="3">
    <location>
        <begin position="474"/>
        <end position="484"/>
    </location>
</feature>
<feature type="region of interest" description="Disordered" evidence="3">
    <location>
        <begin position="597"/>
        <end position="620"/>
    </location>
</feature>
<feature type="compositionally biased region" description="Basic and acidic residues" evidence="3">
    <location>
        <begin position="660"/>
        <end position="672"/>
    </location>
</feature>